<name>A0A2G5SER7_9PELO</name>
<dbReference type="STRING" id="1611254.A0A2G5SER7"/>
<dbReference type="EMBL" id="PDUG01000012">
    <property type="protein sequence ID" value="PIC13585.1"/>
    <property type="molecule type" value="Genomic_DNA"/>
</dbReference>
<accession>A0A2G5SER7</accession>
<proteinExistence type="predicted"/>
<evidence type="ECO:0000313" key="2">
    <source>
        <dbReference type="Proteomes" id="UP000230233"/>
    </source>
</evidence>
<dbReference type="Proteomes" id="UP000230233">
    <property type="component" value="Unassembled WGS sequence"/>
</dbReference>
<protein>
    <submittedName>
        <fullName evidence="1">Uncharacterized protein</fullName>
    </submittedName>
</protein>
<comment type="caution">
    <text evidence="1">The sequence shown here is derived from an EMBL/GenBank/DDBJ whole genome shotgun (WGS) entry which is preliminary data.</text>
</comment>
<dbReference type="AlphaFoldDB" id="A0A2G5SER7"/>
<gene>
    <name evidence="1" type="ORF">B9Z55_027692</name>
</gene>
<dbReference type="OrthoDB" id="5903306at2759"/>
<organism evidence="1 2">
    <name type="scientific">Caenorhabditis nigoni</name>
    <dbReference type="NCBI Taxonomy" id="1611254"/>
    <lineage>
        <taxon>Eukaryota</taxon>
        <taxon>Metazoa</taxon>
        <taxon>Ecdysozoa</taxon>
        <taxon>Nematoda</taxon>
        <taxon>Chromadorea</taxon>
        <taxon>Rhabditida</taxon>
        <taxon>Rhabditina</taxon>
        <taxon>Rhabditomorpha</taxon>
        <taxon>Rhabditoidea</taxon>
        <taxon>Rhabditidae</taxon>
        <taxon>Peloderinae</taxon>
        <taxon>Caenorhabditis</taxon>
    </lineage>
</organism>
<keyword evidence="2" id="KW-1185">Reference proteome</keyword>
<reference evidence="2" key="1">
    <citation type="submission" date="2017-10" db="EMBL/GenBank/DDBJ databases">
        <title>Rapid genome shrinkage in a self-fertile nematode reveals novel sperm competition proteins.</title>
        <authorList>
            <person name="Yin D."/>
            <person name="Schwarz E.M."/>
            <person name="Thomas C.G."/>
            <person name="Felde R.L."/>
            <person name="Korf I.F."/>
            <person name="Cutter A.D."/>
            <person name="Schartner C.M."/>
            <person name="Ralston E.J."/>
            <person name="Meyer B.J."/>
            <person name="Haag E.S."/>
        </authorList>
    </citation>
    <scope>NUCLEOTIDE SEQUENCE [LARGE SCALE GENOMIC DNA]</scope>
    <source>
        <strain evidence="2">JU1422</strain>
    </source>
</reference>
<evidence type="ECO:0000313" key="1">
    <source>
        <dbReference type="EMBL" id="PIC13585.1"/>
    </source>
</evidence>
<sequence>MLLVFHADADVATNFQIHYRPNAVPIFEHPRFNSAHSKRNMIMDHFTEMSVDVQEVLIIDGDEEPVAGYEGKAKRREDT</sequence>